<gene>
    <name evidence="5" type="ORF">MS3_00608</name>
</gene>
<accession>A0A094ZDT9</accession>
<organism evidence="5">
    <name type="scientific">Schistosoma haematobium</name>
    <name type="common">Blood fluke</name>
    <dbReference type="NCBI Taxonomy" id="6185"/>
    <lineage>
        <taxon>Eukaryota</taxon>
        <taxon>Metazoa</taxon>
        <taxon>Spiralia</taxon>
        <taxon>Lophotrochozoa</taxon>
        <taxon>Platyhelminthes</taxon>
        <taxon>Trematoda</taxon>
        <taxon>Digenea</taxon>
        <taxon>Strigeidida</taxon>
        <taxon>Schistosomatoidea</taxon>
        <taxon>Schistosomatidae</taxon>
        <taxon>Schistosoma</taxon>
    </lineage>
</organism>
<evidence type="ECO:0000256" key="1">
    <source>
        <dbReference type="ARBA" id="ARBA00004370"/>
    </source>
</evidence>
<dbReference type="CDD" id="cd11304">
    <property type="entry name" value="Cadherin_repeat"/>
    <property type="match status" value="1"/>
</dbReference>
<dbReference type="GO" id="GO:0005886">
    <property type="term" value="C:plasma membrane"/>
    <property type="evidence" value="ECO:0007669"/>
    <property type="project" value="InterPro"/>
</dbReference>
<evidence type="ECO:0000256" key="2">
    <source>
        <dbReference type="ARBA" id="ARBA00022737"/>
    </source>
</evidence>
<dbReference type="GO" id="GO:0005509">
    <property type="term" value="F:calcium ion binding"/>
    <property type="evidence" value="ECO:0007669"/>
    <property type="project" value="UniProtKB-UniRule"/>
</dbReference>
<sequence>MITAYDQGIPQRSSNLFIRIKILDINDNYPMIHLIDETKTFQQSKFKQSPWYPINQSNNHNHNNHMIKINNQLINKIWQFIDDDNQSINMSSIINQLNNYSIHTKMIGNQPINTIINILIINDPDLNENGTVQCLIKNQLLIYSKIYQHSNNYIDRNYYRNDKQSFILLEPFHFMNPFNDDQQEYKENKKKIQFNSLLNEKIIKKSIEESKTGRKQDGIPVTTTTNNSNIDSFSNHNNYQLRTNMIFDPDKITDLYLLIECSDYGLPSLTTIQTIHFEIIHTFNDLHSLLNISHIQIINQFIIHDINCNYFNDIQKNSNKKSIFSYYDHLSLSKLIYPIILNPVYMEAKSSICLILMKEASKIGTLYDYSKDLNYKIQILINLTLNFNKDYSMEMLLSNDLIKDPDPDSDLVHDDHDQIIIYLQMNQSNSYIKTYTNDTYQFYITDSIYSNDSILSKMIVYCIQYSSSHSHNDHFNHHCELTLKVYDSLITMNEQDPKDFILKPIQFLCNPNRSNSICHGYQININHFIQHSLKNQYLLMITPTLISSKHSFKSIKIILYNIKNQYPNNQWIDKSFKLIQSINEPFNTILNQIGLKSPYCITNISISYKVIKDYKIIPLNQQNENMIPHRNKLIYILRHIWLLPKLYWMDNNSNNNNIEKEMKDNLKLWNGKPFLSLNPYTGILSVSRQLVLMDVGEYILYIDIQDYSQPELFNTTCIIFLNILPTELHQRPINDLPDSISYNPISRSSPYSTTSSSSSLSSSSSVHSPLNPSISIDPHNEVGYNMIHGNEPIYNWMNIIEDDQHLSNIHYTFTNHSIVNNFYKNYEDENQQMTLTETTSNM</sequence>
<proteinExistence type="predicted"/>
<protein>
    <submittedName>
        <fullName evidence="5">Uncharacterized protein</fullName>
    </submittedName>
</protein>
<dbReference type="InterPro" id="IPR020894">
    <property type="entry name" value="Cadherin_CS"/>
</dbReference>
<keyword evidence="3" id="KW-0106">Calcium</keyword>
<evidence type="ECO:0000313" key="5">
    <source>
        <dbReference type="EMBL" id="KGB32495.1"/>
    </source>
</evidence>
<dbReference type="EMBL" id="KL250505">
    <property type="protein sequence ID" value="KGB32495.1"/>
    <property type="molecule type" value="Genomic_DNA"/>
</dbReference>
<dbReference type="SUPFAM" id="SSF49313">
    <property type="entry name" value="Cadherin-like"/>
    <property type="match status" value="1"/>
</dbReference>
<keyword evidence="4" id="KW-0472">Membrane</keyword>
<evidence type="ECO:0000256" key="3">
    <source>
        <dbReference type="ARBA" id="ARBA00022837"/>
    </source>
</evidence>
<dbReference type="InterPro" id="IPR002126">
    <property type="entry name" value="Cadherin-like_dom"/>
</dbReference>
<dbReference type="InterPro" id="IPR015919">
    <property type="entry name" value="Cadherin-like_sf"/>
</dbReference>
<evidence type="ECO:0000256" key="4">
    <source>
        <dbReference type="ARBA" id="ARBA00023136"/>
    </source>
</evidence>
<keyword evidence="2" id="KW-0677">Repeat</keyword>
<dbReference type="AlphaFoldDB" id="A0A094ZDT9"/>
<dbReference type="PROSITE" id="PS00232">
    <property type="entry name" value="CADHERIN_1"/>
    <property type="match status" value="1"/>
</dbReference>
<dbReference type="PROSITE" id="PS50268">
    <property type="entry name" value="CADHERIN_2"/>
    <property type="match status" value="1"/>
</dbReference>
<name>A0A094ZDT9_SCHHA</name>
<dbReference type="GO" id="GO:0007156">
    <property type="term" value="P:homophilic cell adhesion via plasma membrane adhesion molecules"/>
    <property type="evidence" value="ECO:0007669"/>
    <property type="project" value="InterPro"/>
</dbReference>
<comment type="subcellular location">
    <subcellularLocation>
        <location evidence="1">Membrane</location>
    </subcellularLocation>
</comment>
<reference evidence="5" key="1">
    <citation type="journal article" date="2012" name="Nat. Genet.">
        <title>Whole-genome sequence of Schistosoma haematobium.</title>
        <authorList>
            <person name="Young N.D."/>
            <person name="Jex A.R."/>
            <person name="Li B."/>
            <person name="Liu S."/>
            <person name="Yang L."/>
            <person name="Xiong Z."/>
            <person name="Li Y."/>
            <person name="Cantacessi C."/>
            <person name="Hall R.S."/>
            <person name="Xu X."/>
            <person name="Chen F."/>
            <person name="Wu X."/>
            <person name="Zerlotini A."/>
            <person name="Oliveira G."/>
            <person name="Hofmann A."/>
            <person name="Zhang G."/>
            <person name="Fang X."/>
            <person name="Kang Y."/>
            <person name="Campbell B.E."/>
            <person name="Loukas A."/>
            <person name="Ranganathan S."/>
            <person name="Rollinson D."/>
            <person name="Rinaldi G."/>
            <person name="Brindley P.J."/>
            <person name="Yang H."/>
            <person name="Wang J."/>
            <person name="Wang J."/>
            <person name="Gasser R.B."/>
        </authorList>
    </citation>
    <scope>NUCLEOTIDE SEQUENCE [LARGE SCALE GENOMIC DNA]</scope>
</reference>